<organism evidence="8 9">
    <name type="scientific">Geodermatophilus siccatus</name>
    <dbReference type="NCBI Taxonomy" id="1137991"/>
    <lineage>
        <taxon>Bacteria</taxon>
        <taxon>Bacillati</taxon>
        <taxon>Actinomycetota</taxon>
        <taxon>Actinomycetes</taxon>
        <taxon>Geodermatophilales</taxon>
        <taxon>Geodermatophilaceae</taxon>
        <taxon>Geodermatophilus</taxon>
    </lineage>
</organism>
<evidence type="ECO:0000256" key="1">
    <source>
        <dbReference type="ARBA" id="ARBA00004141"/>
    </source>
</evidence>
<gene>
    <name evidence="8" type="ORF">SAMN05660642_04157</name>
</gene>
<dbReference type="AlphaFoldDB" id="A0A1G9YWU9"/>
<comment type="subcellular location">
    <subcellularLocation>
        <location evidence="1">Membrane</location>
        <topology evidence="1">Multi-pass membrane protein</topology>
    </subcellularLocation>
</comment>
<keyword evidence="9" id="KW-1185">Reference proteome</keyword>
<dbReference type="Proteomes" id="UP000198680">
    <property type="component" value="Unassembled WGS sequence"/>
</dbReference>
<evidence type="ECO:0000256" key="6">
    <source>
        <dbReference type="SAM" id="MobiDB-lite"/>
    </source>
</evidence>
<evidence type="ECO:0000256" key="2">
    <source>
        <dbReference type="ARBA" id="ARBA00022448"/>
    </source>
</evidence>
<dbReference type="GO" id="GO:0022857">
    <property type="term" value="F:transmembrane transporter activity"/>
    <property type="evidence" value="ECO:0007669"/>
    <property type="project" value="InterPro"/>
</dbReference>
<proteinExistence type="predicted"/>
<feature type="transmembrane region" description="Helical" evidence="7">
    <location>
        <begin position="62"/>
        <end position="83"/>
    </location>
</feature>
<evidence type="ECO:0000256" key="4">
    <source>
        <dbReference type="ARBA" id="ARBA00022989"/>
    </source>
</evidence>
<feature type="transmembrane region" description="Helical" evidence="7">
    <location>
        <begin position="29"/>
        <end position="50"/>
    </location>
</feature>
<feature type="region of interest" description="Disordered" evidence="6">
    <location>
        <begin position="522"/>
        <end position="547"/>
    </location>
</feature>
<dbReference type="OrthoDB" id="8274074at2"/>
<name>A0A1G9YWU9_9ACTN</name>
<feature type="transmembrane region" description="Helical" evidence="7">
    <location>
        <begin position="183"/>
        <end position="201"/>
    </location>
</feature>
<keyword evidence="4 7" id="KW-1133">Transmembrane helix</keyword>
<evidence type="ECO:0000256" key="7">
    <source>
        <dbReference type="SAM" id="Phobius"/>
    </source>
</evidence>
<feature type="transmembrane region" description="Helical" evidence="7">
    <location>
        <begin position="473"/>
        <end position="494"/>
    </location>
</feature>
<dbReference type="EMBL" id="FNHE01000012">
    <property type="protein sequence ID" value="SDN13628.1"/>
    <property type="molecule type" value="Genomic_DNA"/>
</dbReference>
<feature type="transmembrane region" description="Helical" evidence="7">
    <location>
        <begin position="149"/>
        <end position="171"/>
    </location>
</feature>
<evidence type="ECO:0000313" key="9">
    <source>
        <dbReference type="Proteomes" id="UP000198680"/>
    </source>
</evidence>
<dbReference type="PIRSF" id="PIRSF006060">
    <property type="entry name" value="AA_transporter"/>
    <property type="match status" value="1"/>
</dbReference>
<dbReference type="GO" id="GO:0016020">
    <property type="term" value="C:membrane"/>
    <property type="evidence" value="ECO:0007669"/>
    <property type="project" value="UniProtKB-SubCell"/>
</dbReference>
<dbReference type="PANTHER" id="PTHR45649">
    <property type="entry name" value="AMINO-ACID PERMEASE BAT1"/>
    <property type="match status" value="1"/>
</dbReference>
<dbReference type="RefSeq" id="WP_091222909.1">
    <property type="nucleotide sequence ID" value="NZ_FNHE01000012.1"/>
</dbReference>
<feature type="transmembrane region" description="Helical" evidence="7">
    <location>
        <begin position="221"/>
        <end position="241"/>
    </location>
</feature>
<feature type="transmembrane region" description="Helical" evidence="7">
    <location>
        <begin position="104"/>
        <end position="129"/>
    </location>
</feature>
<feature type="transmembrane region" description="Helical" evidence="7">
    <location>
        <begin position="388"/>
        <end position="412"/>
    </location>
</feature>
<dbReference type="PANTHER" id="PTHR45649:SF26">
    <property type="entry name" value="OS04G0435100 PROTEIN"/>
    <property type="match status" value="1"/>
</dbReference>
<evidence type="ECO:0000313" key="8">
    <source>
        <dbReference type="EMBL" id="SDN13628.1"/>
    </source>
</evidence>
<evidence type="ECO:0000256" key="3">
    <source>
        <dbReference type="ARBA" id="ARBA00022692"/>
    </source>
</evidence>
<dbReference type="InterPro" id="IPR002293">
    <property type="entry name" value="AA/rel_permease1"/>
</dbReference>
<reference evidence="9" key="1">
    <citation type="submission" date="2016-10" db="EMBL/GenBank/DDBJ databases">
        <authorList>
            <person name="Varghese N."/>
            <person name="Submissions S."/>
        </authorList>
    </citation>
    <scope>NUCLEOTIDE SEQUENCE [LARGE SCALE GENOMIC DNA]</scope>
    <source>
        <strain evidence="9">DSM 45419</strain>
    </source>
</reference>
<accession>A0A1G9YWU9</accession>
<dbReference type="STRING" id="1137991.SAMN05660642_04157"/>
<keyword evidence="5 7" id="KW-0472">Membrane</keyword>
<feature type="transmembrane region" description="Helical" evidence="7">
    <location>
        <begin position="262"/>
        <end position="284"/>
    </location>
</feature>
<evidence type="ECO:0000256" key="5">
    <source>
        <dbReference type="ARBA" id="ARBA00023136"/>
    </source>
</evidence>
<keyword evidence="2" id="KW-0813">Transport</keyword>
<protein>
    <submittedName>
        <fullName evidence="8">Amino acid/polyamine/organocation transporter, APC superfamily (TC 2.A.3)</fullName>
    </submittedName>
</protein>
<feature type="transmembrane region" description="Helical" evidence="7">
    <location>
        <begin position="363"/>
        <end position="382"/>
    </location>
</feature>
<dbReference type="Gene3D" id="1.20.1740.10">
    <property type="entry name" value="Amino acid/polyamine transporter I"/>
    <property type="match status" value="1"/>
</dbReference>
<sequence>MSAHPTPDGDSHLAEFGYKQELDRSIGKFSSFAAGVSYISILTGTFQLFYFGYGAGGPAYLWSWPMVFLGQLMVALCFAELAAKYPVAGSLYNWTKRLGSRTTSWMTGWMMLTASIVTLSATVLAYQITLPQLWSGFQVVGDGTGTYDFAVNAVILGSALILFTTAVNAYGVKLMARINSAGVFIELVAAVLIIVILAVAMTRSPVEVLTDTAGMGEGRDLGYLGAFLVAALASAYVMYGFDTASSLGEETIDPRRTAPKAIVRAVTASFLLGGLILLFGLMAVQDLNDPQLSSSTGGLQYVLLQVAGTGLGKAFLVCIMIAITVCCLAVHTATIRMMFAMARDNNLPFSSRLSKVDPKRKTPVVPAVVIGVLSISILLINIRQPQIFTVITSIAIIMIYLAYLLVTVPMLLSRLRGRWPVPGERNDGRYFSLGRWGLPVNILAVLWGGGMALNLAWPRREVYNATEPHHWYLQWGAFVFIGAIALVGLAYYLLRARHNTGVLPEHAVGTVPGAPAPSGVGTAVPAARLGDPDEDPGRADVPVGGLR</sequence>
<dbReference type="Pfam" id="PF13520">
    <property type="entry name" value="AA_permease_2"/>
    <property type="match status" value="1"/>
</dbReference>
<feature type="transmembrane region" description="Helical" evidence="7">
    <location>
        <begin position="433"/>
        <end position="453"/>
    </location>
</feature>
<feature type="transmembrane region" description="Helical" evidence="7">
    <location>
        <begin position="314"/>
        <end position="342"/>
    </location>
</feature>
<keyword evidence="3 7" id="KW-0812">Transmembrane</keyword>